<comment type="caution">
    <text evidence="2">The sequence shown here is derived from an EMBL/GenBank/DDBJ whole genome shotgun (WGS) entry which is preliminary data.</text>
</comment>
<dbReference type="EMBL" id="JAEPRD010000069">
    <property type="protein sequence ID" value="KAG2201640.1"/>
    <property type="molecule type" value="Genomic_DNA"/>
</dbReference>
<dbReference type="Pfam" id="PF05368">
    <property type="entry name" value="NmrA"/>
    <property type="match status" value="1"/>
</dbReference>
<protein>
    <recommendedName>
        <fullName evidence="1">NmrA-like domain-containing protein</fullName>
    </recommendedName>
</protein>
<accession>A0A8H7R0H5</accession>
<feature type="non-terminal residue" evidence="2">
    <location>
        <position position="1"/>
    </location>
</feature>
<dbReference type="InterPro" id="IPR036291">
    <property type="entry name" value="NAD(P)-bd_dom_sf"/>
</dbReference>
<evidence type="ECO:0000259" key="1">
    <source>
        <dbReference type="Pfam" id="PF05368"/>
    </source>
</evidence>
<name>A0A8H7R0H5_9FUNG</name>
<keyword evidence="3" id="KW-1185">Reference proteome</keyword>
<dbReference type="InterPro" id="IPR008030">
    <property type="entry name" value="NmrA-like"/>
</dbReference>
<gene>
    <name evidence="2" type="ORF">INT47_003866</name>
</gene>
<sequence length="369" mass="43421">YQTMSTQQTISTSKQVCVITNVDSLLGYALAYRFLEAIRNNEDPEAQGMRKLRILCRETRGLGLKRLEEMGAEIQEVNYREEKKLGEALRNVHSVILIPENSSERLKEAENLIKAAKQQDVEHFGLMSIVGVDRVHQNEDANSNEFRNLKEYHQIEKKVKETFGGDKHCICRHQIFNQVYYFLAPQIEGENKFPVPVKKDCKWGSVNMIDVVEAVYRLARKQHQQQRNGKDVDTFYHKNVYDFTMPRTLNGQDMAREVGQGLGREDLQFEQVSDQDFKKQLERMREDRRFKDRTDNNGKIEEGRDGWWSVPIGKFLNEQNIETMMEFWRLANKGQQDNSSDDLKKILERHPQGLKEYFKTNREQFKQFK</sequence>
<dbReference type="InterPro" id="IPR052718">
    <property type="entry name" value="NmrA-type_oxidoreductase"/>
</dbReference>
<dbReference type="Gene3D" id="3.40.50.720">
    <property type="entry name" value="NAD(P)-binding Rossmann-like Domain"/>
    <property type="match status" value="1"/>
</dbReference>
<feature type="domain" description="NmrA-like" evidence="1">
    <location>
        <begin position="51"/>
        <end position="232"/>
    </location>
</feature>
<evidence type="ECO:0000313" key="3">
    <source>
        <dbReference type="Proteomes" id="UP000603453"/>
    </source>
</evidence>
<evidence type="ECO:0000313" key="2">
    <source>
        <dbReference type="EMBL" id="KAG2201640.1"/>
    </source>
</evidence>
<dbReference type="Proteomes" id="UP000603453">
    <property type="component" value="Unassembled WGS sequence"/>
</dbReference>
<organism evidence="2 3">
    <name type="scientific">Mucor saturninus</name>
    <dbReference type="NCBI Taxonomy" id="64648"/>
    <lineage>
        <taxon>Eukaryota</taxon>
        <taxon>Fungi</taxon>
        <taxon>Fungi incertae sedis</taxon>
        <taxon>Mucoromycota</taxon>
        <taxon>Mucoromycotina</taxon>
        <taxon>Mucoromycetes</taxon>
        <taxon>Mucorales</taxon>
        <taxon>Mucorineae</taxon>
        <taxon>Mucoraceae</taxon>
        <taxon>Mucor</taxon>
    </lineage>
</organism>
<dbReference type="PANTHER" id="PTHR47129">
    <property type="entry name" value="QUINONE OXIDOREDUCTASE 2"/>
    <property type="match status" value="1"/>
</dbReference>
<reference evidence="2" key="1">
    <citation type="submission" date="2020-12" db="EMBL/GenBank/DDBJ databases">
        <title>Metabolic potential, ecology and presence of endohyphal bacteria is reflected in genomic diversity of Mucoromycotina.</title>
        <authorList>
            <person name="Muszewska A."/>
            <person name="Okrasinska A."/>
            <person name="Steczkiewicz K."/>
            <person name="Drgas O."/>
            <person name="Orlowska M."/>
            <person name="Perlinska-Lenart U."/>
            <person name="Aleksandrzak-Piekarczyk T."/>
            <person name="Szatraj K."/>
            <person name="Zielenkiewicz U."/>
            <person name="Pilsyk S."/>
            <person name="Malc E."/>
            <person name="Mieczkowski P."/>
            <person name="Kruszewska J.S."/>
            <person name="Biernat P."/>
            <person name="Pawlowska J."/>
        </authorList>
    </citation>
    <scope>NUCLEOTIDE SEQUENCE</scope>
    <source>
        <strain evidence="2">WA0000017839</strain>
    </source>
</reference>
<dbReference type="PANTHER" id="PTHR47129:SF1">
    <property type="entry name" value="NMRA-LIKE DOMAIN-CONTAINING PROTEIN"/>
    <property type="match status" value="1"/>
</dbReference>
<dbReference type="AlphaFoldDB" id="A0A8H7R0H5"/>
<dbReference type="OrthoDB" id="10254221at2759"/>
<dbReference type="SUPFAM" id="SSF51735">
    <property type="entry name" value="NAD(P)-binding Rossmann-fold domains"/>
    <property type="match status" value="1"/>
</dbReference>
<proteinExistence type="predicted"/>